<evidence type="ECO:0000259" key="1">
    <source>
        <dbReference type="Pfam" id="PF18364"/>
    </source>
</evidence>
<dbReference type="SUPFAM" id="SSF53706">
    <property type="entry name" value="Formate dehydrogenase/DMSO reductase, domains 1-3"/>
    <property type="match status" value="1"/>
</dbReference>
<dbReference type="Pfam" id="PF18364">
    <property type="entry name" value="Molybdopterin_N"/>
    <property type="match status" value="1"/>
</dbReference>
<dbReference type="AlphaFoldDB" id="A0A379N464"/>
<protein>
    <submittedName>
        <fullName evidence="2">Trimethylamine-N-oxide reductase 1</fullName>
        <ecNumber evidence="2">1.7.2.3</ecNumber>
    </submittedName>
</protein>
<accession>A0A379N464</accession>
<dbReference type="RefSeq" id="WP_323874315.1">
    <property type="nucleotide sequence ID" value="NZ_CBCSHT010000002.1"/>
</dbReference>
<proteinExistence type="predicted"/>
<feature type="domain" description="Molybdopterin oxidoreductase N-terminal" evidence="1">
    <location>
        <begin position="7"/>
        <end position="47"/>
    </location>
</feature>
<name>A0A379N464_9PROT</name>
<organism evidence="2 3">
    <name type="scientific">Roseomonas mucosa</name>
    <dbReference type="NCBI Taxonomy" id="207340"/>
    <lineage>
        <taxon>Bacteria</taxon>
        <taxon>Pseudomonadati</taxon>
        <taxon>Pseudomonadota</taxon>
        <taxon>Alphaproteobacteria</taxon>
        <taxon>Acetobacterales</taxon>
        <taxon>Roseomonadaceae</taxon>
        <taxon>Roseomonas</taxon>
    </lineage>
</organism>
<dbReference type="InterPro" id="IPR041460">
    <property type="entry name" value="Molybdopterin_N"/>
</dbReference>
<dbReference type="Gene3D" id="3.90.55.10">
    <property type="entry name" value="Dimethylsulfoxide Reductase, domain 3"/>
    <property type="match status" value="1"/>
</dbReference>
<keyword evidence="2" id="KW-0560">Oxidoreductase</keyword>
<dbReference type="EC" id="1.7.2.3" evidence="2"/>
<sequence length="80" mass="8766">MTRTHPHSAHWGAFDAVVEGGRLREARPFARDAAPGALLASIPGAVHARSRIDRPYVREGWLRGGRAGSERGRDRFVPVP</sequence>
<dbReference type="EMBL" id="UGVN01000001">
    <property type="protein sequence ID" value="SUE41886.1"/>
    <property type="molecule type" value="Genomic_DNA"/>
</dbReference>
<dbReference type="GO" id="GO:0050626">
    <property type="term" value="F:trimethylamine-N-oxide reductase (cytochrome c) activity"/>
    <property type="evidence" value="ECO:0007669"/>
    <property type="project" value="UniProtKB-EC"/>
</dbReference>
<dbReference type="Proteomes" id="UP000254919">
    <property type="component" value="Unassembled WGS sequence"/>
</dbReference>
<evidence type="ECO:0000313" key="2">
    <source>
        <dbReference type="EMBL" id="SUE41886.1"/>
    </source>
</evidence>
<reference evidence="2 3" key="1">
    <citation type="submission" date="2018-06" db="EMBL/GenBank/DDBJ databases">
        <authorList>
            <consortium name="Pathogen Informatics"/>
            <person name="Doyle S."/>
        </authorList>
    </citation>
    <scope>NUCLEOTIDE SEQUENCE [LARGE SCALE GENOMIC DNA]</scope>
    <source>
        <strain evidence="2 3">NCTC13291</strain>
    </source>
</reference>
<gene>
    <name evidence="2" type="primary">torA</name>
    <name evidence="2" type="ORF">NCTC13291_03498</name>
</gene>
<evidence type="ECO:0000313" key="3">
    <source>
        <dbReference type="Proteomes" id="UP000254919"/>
    </source>
</evidence>